<feature type="compositionally biased region" description="Low complexity" evidence="1">
    <location>
        <begin position="50"/>
        <end position="63"/>
    </location>
</feature>
<evidence type="ECO:0000313" key="4">
    <source>
        <dbReference type="Proteomes" id="UP000644727"/>
    </source>
</evidence>
<keyword evidence="2" id="KW-0812">Transmembrane</keyword>
<dbReference type="Proteomes" id="UP000644727">
    <property type="component" value="Unassembled WGS sequence"/>
</dbReference>
<proteinExistence type="predicted"/>
<reference evidence="3 4" key="1">
    <citation type="submission" date="2020-10" db="EMBL/GenBank/DDBJ databases">
        <title>Draft genome and description of Brachybacterium epidermidis sp nov.</title>
        <authorList>
            <person name="Boxberger M."/>
            <person name="La Scola B."/>
        </authorList>
    </citation>
    <scope>NUCLEOTIDE SEQUENCE [LARGE SCALE GENOMIC DNA]</scope>
    <source>
        <strain evidence="3 4">Marseille-Q2903</strain>
    </source>
</reference>
<gene>
    <name evidence="3" type="ORF">IOE58_03920</name>
</gene>
<protein>
    <submittedName>
        <fullName evidence="3">Uncharacterized protein</fullName>
    </submittedName>
</protein>
<dbReference type="EMBL" id="JADEYR010000002">
    <property type="protein sequence ID" value="MBE9403373.1"/>
    <property type="molecule type" value="Genomic_DNA"/>
</dbReference>
<evidence type="ECO:0000256" key="1">
    <source>
        <dbReference type="SAM" id="MobiDB-lite"/>
    </source>
</evidence>
<organism evidence="3 4">
    <name type="scientific">Brachybacterium epidermidis</name>
    <dbReference type="NCBI Taxonomy" id="2781983"/>
    <lineage>
        <taxon>Bacteria</taxon>
        <taxon>Bacillati</taxon>
        <taxon>Actinomycetota</taxon>
        <taxon>Actinomycetes</taxon>
        <taxon>Micrococcales</taxon>
        <taxon>Dermabacteraceae</taxon>
        <taxon>Brachybacterium</taxon>
    </lineage>
</organism>
<keyword evidence="2" id="KW-0472">Membrane</keyword>
<sequence length="63" mass="6776">MSPLEQGAVPPIALLTSTLPTVLITAGLWWWYSRREGLGLWEPARGTGQRLRGSGRARAGSGD</sequence>
<name>A0ABR9VYW8_9MICO</name>
<dbReference type="RefSeq" id="WP_193865109.1">
    <property type="nucleotide sequence ID" value="NZ_JADEYR010000002.1"/>
</dbReference>
<feature type="transmembrane region" description="Helical" evidence="2">
    <location>
        <begin position="12"/>
        <end position="32"/>
    </location>
</feature>
<keyword evidence="2" id="KW-1133">Transmembrane helix</keyword>
<feature type="region of interest" description="Disordered" evidence="1">
    <location>
        <begin position="44"/>
        <end position="63"/>
    </location>
</feature>
<evidence type="ECO:0000313" key="3">
    <source>
        <dbReference type="EMBL" id="MBE9403373.1"/>
    </source>
</evidence>
<evidence type="ECO:0000256" key="2">
    <source>
        <dbReference type="SAM" id="Phobius"/>
    </source>
</evidence>
<keyword evidence="4" id="KW-1185">Reference proteome</keyword>
<comment type="caution">
    <text evidence="3">The sequence shown here is derived from an EMBL/GenBank/DDBJ whole genome shotgun (WGS) entry which is preliminary data.</text>
</comment>
<accession>A0ABR9VYW8</accession>